<evidence type="ECO:0000259" key="5">
    <source>
        <dbReference type="PROSITE" id="PS50014"/>
    </source>
</evidence>
<feature type="region of interest" description="Disordered" evidence="4">
    <location>
        <begin position="236"/>
        <end position="277"/>
    </location>
</feature>
<evidence type="ECO:0000313" key="7">
    <source>
        <dbReference type="Proteomes" id="UP001367676"/>
    </source>
</evidence>
<feature type="compositionally biased region" description="Basic and acidic residues" evidence="4">
    <location>
        <begin position="821"/>
        <end position="830"/>
    </location>
</feature>
<dbReference type="InterPro" id="IPR001487">
    <property type="entry name" value="Bromodomain"/>
</dbReference>
<dbReference type="PRINTS" id="PR00503">
    <property type="entry name" value="BROMODOMAIN"/>
</dbReference>
<feature type="region of interest" description="Disordered" evidence="4">
    <location>
        <begin position="647"/>
        <end position="772"/>
    </location>
</feature>
<feature type="region of interest" description="Disordered" evidence="4">
    <location>
        <begin position="818"/>
        <end position="864"/>
    </location>
</feature>
<dbReference type="Gene3D" id="1.20.920.10">
    <property type="entry name" value="Bromodomain-like"/>
    <property type="match status" value="1"/>
</dbReference>
<feature type="coiled-coil region" evidence="3">
    <location>
        <begin position="126"/>
        <end position="156"/>
    </location>
</feature>
<evidence type="ECO:0000313" key="6">
    <source>
        <dbReference type="EMBL" id="KAK7604466.1"/>
    </source>
</evidence>
<proteinExistence type="predicted"/>
<dbReference type="PANTHER" id="PTHR15398">
    <property type="entry name" value="BROMODOMAIN-CONTAINING PROTEIN 8"/>
    <property type="match status" value="1"/>
</dbReference>
<feature type="compositionally biased region" description="Basic and acidic residues" evidence="4">
    <location>
        <begin position="703"/>
        <end position="720"/>
    </location>
</feature>
<feature type="domain" description="Bromo" evidence="5">
    <location>
        <begin position="880"/>
        <end position="950"/>
    </location>
</feature>
<evidence type="ECO:0000256" key="3">
    <source>
        <dbReference type="SAM" id="Coils"/>
    </source>
</evidence>
<feature type="compositionally biased region" description="Basic and acidic residues" evidence="4">
    <location>
        <begin position="983"/>
        <end position="1002"/>
    </location>
</feature>
<dbReference type="Pfam" id="PF00439">
    <property type="entry name" value="Bromodomain"/>
    <property type="match status" value="1"/>
</dbReference>
<sequence>MLQHRVYVDDWSLLEKVCLVSAVQRFGENWTSICEFIKPKLQEERQWDWFTAETCEAQYKQLYNENVKSSINNETPLQQIIRSLKSRCRIEGQPLEEQRNKYLTLKKILEMIAKNEIGEDQLDKYYEKALQAKKDREENRRKYQELLKKRDLAKAEYEKIDTTKSPNKTDSKSDASSPVSTSPLLSSLLNNPPAVQYRPTLSTSSFIQTKVPQNQSSSPGRQSNLFSSISSTARRLSFPDIDSPTSDSRSTPSRDSRTPKETTPVPEVPPKTDAQNLENLVLISPTEEYLSEVDIPQETLLEVIDNLKEGTLSLDKIIRDLEAGGDDNIILNKDDLAAVAVEETYIETTESIKPTETVVDSQPCPEIITLSDDTISISPNTVSMTVDETQEQSDRILIVNHPTSEKSPIIMQSHHDISSVSSSLNNIECESSTSELSSISLGIENIETTTMETNMPAETPPNRNSPSIETELVRQTVESAQQLVVTKSIANVSQLQEVDVLSAEDSRLSGEGYVTCESISEAGETVDSIVDDQEPPILSKVDDVDESESRDEIGSVNKETAKFNDEAAIESADVTESDERAEIVVAIPEREAEMTPSEIEDKAATVVQVEEVEQVNNVEKHQEVVDSQPPPLNNVITNEITEQVELKAEETTVKRRPSVSSRPNETRTQLEDERCLLESIPEESVSADKPPQLQSQPPAENHVAADVDTRILQTSEKEVVNDGEEDASKSRSAARKQARKRKSISESEETTLVKTPRKIVDASEPPTPLGNKELNITIKDLRDNMDPSLEAELLKPKEEPLEKELAIELTPSLPSFVETLESDRSSDVRRQVKSRRSSARTRSPAVKHDSLSSSSPSSSDDSELARTRRKSILLAYSRLMSHKYSNAFQKPITNKQVPGYDSIIYNPMDLHTIKRKIDNRQITTVVEFQRDVLLMLNNAKMFNQVNSQVYNMAVEVEKDTLDHLKVTVQALGEGILRQEEKSDAEKIRKRQSLDLARKEMKSTKRMKSVGKEDIVPMKKIKTEENEDSGESHS</sequence>
<evidence type="ECO:0000256" key="1">
    <source>
        <dbReference type="ARBA" id="ARBA00023117"/>
    </source>
</evidence>
<feature type="region of interest" description="Disordered" evidence="4">
    <location>
        <begin position="983"/>
        <end position="1033"/>
    </location>
</feature>
<feature type="compositionally biased region" description="Basic residues" evidence="4">
    <location>
        <begin position="732"/>
        <end position="742"/>
    </location>
</feature>
<name>A0AAN9TUK6_9HEMI</name>
<evidence type="ECO:0000256" key="2">
    <source>
        <dbReference type="PROSITE-ProRule" id="PRU00035"/>
    </source>
</evidence>
<dbReference type="AlphaFoldDB" id="A0AAN9TUK6"/>
<protein>
    <recommendedName>
        <fullName evidence="5">Bromo domain-containing protein</fullName>
    </recommendedName>
</protein>
<feature type="compositionally biased region" description="Basic and acidic residues" evidence="4">
    <location>
        <begin position="1009"/>
        <end position="1033"/>
    </location>
</feature>
<keyword evidence="1 2" id="KW-0103">Bromodomain</keyword>
<dbReference type="EMBL" id="JBBCAQ010000003">
    <property type="protein sequence ID" value="KAK7604466.1"/>
    <property type="molecule type" value="Genomic_DNA"/>
</dbReference>
<accession>A0AAN9TUK6</accession>
<organism evidence="6 7">
    <name type="scientific">Parthenolecanium corni</name>
    <dbReference type="NCBI Taxonomy" id="536013"/>
    <lineage>
        <taxon>Eukaryota</taxon>
        <taxon>Metazoa</taxon>
        <taxon>Ecdysozoa</taxon>
        <taxon>Arthropoda</taxon>
        <taxon>Hexapoda</taxon>
        <taxon>Insecta</taxon>
        <taxon>Pterygota</taxon>
        <taxon>Neoptera</taxon>
        <taxon>Paraneoptera</taxon>
        <taxon>Hemiptera</taxon>
        <taxon>Sternorrhyncha</taxon>
        <taxon>Coccoidea</taxon>
        <taxon>Coccidae</taxon>
        <taxon>Parthenolecanium</taxon>
    </lineage>
</organism>
<feature type="compositionally biased region" description="Low complexity" evidence="4">
    <location>
        <begin position="176"/>
        <end position="193"/>
    </location>
</feature>
<feature type="compositionally biased region" description="Basic and acidic residues" evidence="4">
    <location>
        <begin position="664"/>
        <end position="676"/>
    </location>
</feature>
<dbReference type="SMART" id="SM00297">
    <property type="entry name" value="BROMO"/>
    <property type="match status" value="1"/>
</dbReference>
<keyword evidence="7" id="KW-1185">Reference proteome</keyword>
<feature type="region of interest" description="Disordered" evidence="4">
    <location>
        <begin position="157"/>
        <end position="196"/>
    </location>
</feature>
<reference evidence="6 7" key="1">
    <citation type="submission" date="2024-03" db="EMBL/GenBank/DDBJ databases">
        <title>Adaptation during the transition from Ophiocordyceps entomopathogen to insect associate is accompanied by gene loss and intensified selection.</title>
        <authorList>
            <person name="Ward C.M."/>
            <person name="Onetto C.A."/>
            <person name="Borneman A.R."/>
        </authorList>
    </citation>
    <scope>NUCLEOTIDE SEQUENCE [LARGE SCALE GENOMIC DNA]</scope>
    <source>
        <strain evidence="6">AWRI1</strain>
        <tissue evidence="6">Single Adult Female</tissue>
    </source>
</reference>
<dbReference type="GO" id="GO:0035267">
    <property type="term" value="C:NuA4 histone acetyltransferase complex"/>
    <property type="evidence" value="ECO:0007669"/>
    <property type="project" value="TreeGrafter"/>
</dbReference>
<feature type="compositionally biased region" description="Low complexity" evidence="4">
    <location>
        <begin position="242"/>
        <end position="251"/>
    </location>
</feature>
<dbReference type="InterPro" id="IPR036427">
    <property type="entry name" value="Bromodomain-like_sf"/>
</dbReference>
<dbReference type="PANTHER" id="PTHR15398:SF4">
    <property type="entry name" value="BROMODOMAIN-CONTAINING PROTEIN 8 ISOFORM X1"/>
    <property type="match status" value="1"/>
</dbReference>
<gene>
    <name evidence="6" type="ORF">V9T40_005652</name>
</gene>
<keyword evidence="3" id="KW-0175">Coiled coil</keyword>
<dbReference type="SUPFAM" id="SSF47370">
    <property type="entry name" value="Bromodomain"/>
    <property type="match status" value="1"/>
</dbReference>
<feature type="compositionally biased region" description="Basic and acidic residues" evidence="4">
    <location>
        <begin position="157"/>
        <end position="173"/>
    </location>
</feature>
<dbReference type="PROSITE" id="PS50014">
    <property type="entry name" value="BROMODOMAIN_2"/>
    <property type="match status" value="1"/>
</dbReference>
<dbReference type="Proteomes" id="UP001367676">
    <property type="component" value="Unassembled WGS sequence"/>
</dbReference>
<comment type="caution">
    <text evidence="6">The sequence shown here is derived from an EMBL/GenBank/DDBJ whole genome shotgun (WGS) entry which is preliminary data.</text>
</comment>
<evidence type="ECO:0000256" key="4">
    <source>
        <dbReference type="SAM" id="MobiDB-lite"/>
    </source>
</evidence>